<keyword evidence="1" id="KW-0863">Zinc-finger</keyword>
<keyword evidence="1" id="KW-0479">Metal-binding</keyword>
<keyword evidence="1" id="KW-0862">Zinc</keyword>
<gene>
    <name evidence="4" type="ORF">KUTeg_009789</name>
</gene>
<dbReference type="InterPro" id="IPR013087">
    <property type="entry name" value="Znf_C2H2_type"/>
</dbReference>
<evidence type="ECO:0000256" key="1">
    <source>
        <dbReference type="PROSITE-ProRule" id="PRU00042"/>
    </source>
</evidence>
<dbReference type="PROSITE" id="PS50157">
    <property type="entry name" value="ZINC_FINGER_C2H2_2"/>
    <property type="match status" value="1"/>
</dbReference>
<sequence length="193" mass="21380">MDGWFRLQLKVCIEKKKIPELFTLYNTSGQLKMISVAWDTSDNYNNSATDQYYQKESQHGINIQMPSADTTSPDKSPPDPSFLINGNEFLVGKGSRPPSAVKRKNTPGSRPASGKMVMAPVNASSISAYIQLKRAGKLGLNETSPPSLKLKGGHSGKSVDSDYKKKEMYSCNNCDKMYSKLRDLEIHKSYCTG</sequence>
<feature type="domain" description="C2H2-type" evidence="3">
    <location>
        <begin position="169"/>
        <end position="193"/>
    </location>
</feature>
<evidence type="ECO:0000259" key="3">
    <source>
        <dbReference type="PROSITE" id="PS50157"/>
    </source>
</evidence>
<accession>A0ABQ9F867</accession>
<feature type="region of interest" description="Disordered" evidence="2">
    <location>
        <begin position="93"/>
        <end position="115"/>
    </location>
</feature>
<protein>
    <recommendedName>
        <fullName evidence="3">C2H2-type domain-containing protein</fullName>
    </recommendedName>
</protein>
<name>A0ABQ9F867_TEGGR</name>
<dbReference type="EMBL" id="JARBDR010000440">
    <property type="protein sequence ID" value="KAJ8312416.1"/>
    <property type="molecule type" value="Genomic_DNA"/>
</dbReference>
<evidence type="ECO:0000256" key="2">
    <source>
        <dbReference type="SAM" id="MobiDB-lite"/>
    </source>
</evidence>
<evidence type="ECO:0000313" key="4">
    <source>
        <dbReference type="EMBL" id="KAJ8312416.1"/>
    </source>
</evidence>
<feature type="region of interest" description="Disordered" evidence="2">
    <location>
        <begin position="64"/>
        <end position="83"/>
    </location>
</feature>
<evidence type="ECO:0000313" key="5">
    <source>
        <dbReference type="Proteomes" id="UP001217089"/>
    </source>
</evidence>
<comment type="caution">
    <text evidence="4">The sequence shown here is derived from an EMBL/GenBank/DDBJ whole genome shotgun (WGS) entry which is preliminary data.</text>
</comment>
<reference evidence="4 5" key="1">
    <citation type="submission" date="2022-12" db="EMBL/GenBank/DDBJ databases">
        <title>Chromosome-level genome of Tegillarca granosa.</title>
        <authorList>
            <person name="Kim J."/>
        </authorList>
    </citation>
    <scope>NUCLEOTIDE SEQUENCE [LARGE SCALE GENOMIC DNA]</scope>
    <source>
        <strain evidence="4">Teg-2019</strain>
        <tissue evidence="4">Adductor muscle</tissue>
    </source>
</reference>
<organism evidence="4 5">
    <name type="scientific">Tegillarca granosa</name>
    <name type="common">Malaysian cockle</name>
    <name type="synonym">Anadara granosa</name>
    <dbReference type="NCBI Taxonomy" id="220873"/>
    <lineage>
        <taxon>Eukaryota</taxon>
        <taxon>Metazoa</taxon>
        <taxon>Spiralia</taxon>
        <taxon>Lophotrochozoa</taxon>
        <taxon>Mollusca</taxon>
        <taxon>Bivalvia</taxon>
        <taxon>Autobranchia</taxon>
        <taxon>Pteriomorphia</taxon>
        <taxon>Arcoida</taxon>
        <taxon>Arcoidea</taxon>
        <taxon>Arcidae</taxon>
        <taxon>Tegillarca</taxon>
    </lineage>
</organism>
<proteinExistence type="predicted"/>
<dbReference type="Proteomes" id="UP001217089">
    <property type="component" value="Unassembled WGS sequence"/>
</dbReference>
<keyword evidence="5" id="KW-1185">Reference proteome</keyword>